<dbReference type="Gene3D" id="3.30.300.90">
    <property type="entry name" value="BolA-like"/>
    <property type="match status" value="1"/>
</dbReference>
<dbReference type="InterPro" id="IPR036065">
    <property type="entry name" value="BolA-like_sf"/>
</dbReference>
<dbReference type="EMBL" id="JASFZW010000006">
    <property type="protein sequence ID" value="KAK2077767.1"/>
    <property type="molecule type" value="Genomic_DNA"/>
</dbReference>
<gene>
    <name evidence="3" type="ORF">QBZ16_004615</name>
</gene>
<dbReference type="Pfam" id="PF02657">
    <property type="entry name" value="SufE"/>
    <property type="match status" value="1"/>
</dbReference>
<sequence length="256" mass="27053">MARYKQLLHYAQQLTPLAPQLHTPENKVRGCVSQVWLVGELQADGTVQWLADSDSQLTKGLAALLVAGLSGATPEDIIKISPDFIASLGFQQALTPSRNNGFLNMFKLMQQKALQMVVASVGAKQEDGAARFGQGAGERGRADQSAPSAQQGAAAASSEAGPITRAIQSKLSAGLQPSTLEVKNESSKHAGHAFEAEGTAAPGESHFAVKVVSSKFEGLSTLKRHRAVYALLREEMAGPVHAMQLVTLTPEEAGRS</sequence>
<dbReference type="InterPro" id="IPR002634">
    <property type="entry name" value="BolA"/>
</dbReference>
<proteinExistence type="predicted"/>
<dbReference type="Pfam" id="PF01722">
    <property type="entry name" value="BolA"/>
    <property type="match status" value="1"/>
</dbReference>
<evidence type="ECO:0000313" key="3">
    <source>
        <dbReference type="EMBL" id="KAK2077767.1"/>
    </source>
</evidence>
<evidence type="ECO:0000259" key="2">
    <source>
        <dbReference type="Pfam" id="PF02657"/>
    </source>
</evidence>
<evidence type="ECO:0000256" key="1">
    <source>
        <dbReference type="SAM" id="MobiDB-lite"/>
    </source>
</evidence>
<protein>
    <recommendedName>
        <fullName evidence="2">Fe-S metabolism associated domain-containing protein</fullName>
    </recommendedName>
</protein>
<organism evidence="3 4">
    <name type="scientific">Prototheca wickerhamii</name>
    <dbReference type="NCBI Taxonomy" id="3111"/>
    <lineage>
        <taxon>Eukaryota</taxon>
        <taxon>Viridiplantae</taxon>
        <taxon>Chlorophyta</taxon>
        <taxon>core chlorophytes</taxon>
        <taxon>Trebouxiophyceae</taxon>
        <taxon>Chlorellales</taxon>
        <taxon>Chlorellaceae</taxon>
        <taxon>Prototheca</taxon>
    </lineage>
</organism>
<dbReference type="PANTHER" id="PTHR46230">
    <property type="match status" value="1"/>
</dbReference>
<comment type="caution">
    <text evidence="3">The sequence shown here is derived from an EMBL/GenBank/DDBJ whole genome shotgun (WGS) entry which is preliminary data.</text>
</comment>
<reference evidence="3" key="1">
    <citation type="submission" date="2021-01" db="EMBL/GenBank/DDBJ databases">
        <authorList>
            <person name="Eckstrom K.M.E."/>
        </authorList>
    </citation>
    <scope>NUCLEOTIDE SEQUENCE</scope>
    <source>
        <strain evidence="3">UVCC 0001</strain>
    </source>
</reference>
<dbReference type="GO" id="GO:0016226">
    <property type="term" value="P:iron-sulfur cluster assembly"/>
    <property type="evidence" value="ECO:0007669"/>
    <property type="project" value="TreeGrafter"/>
</dbReference>
<feature type="domain" description="Fe-S metabolism associated" evidence="2">
    <location>
        <begin position="2"/>
        <end position="111"/>
    </location>
</feature>
<dbReference type="SUPFAM" id="SSF82657">
    <property type="entry name" value="BolA-like"/>
    <property type="match status" value="1"/>
</dbReference>
<keyword evidence="4" id="KW-1185">Reference proteome</keyword>
<dbReference type="InterPro" id="IPR003808">
    <property type="entry name" value="Fe-S_metab-assoc_dom"/>
</dbReference>
<dbReference type="Gene3D" id="3.90.1010.10">
    <property type="match status" value="1"/>
</dbReference>
<feature type="compositionally biased region" description="Low complexity" evidence="1">
    <location>
        <begin position="143"/>
        <end position="160"/>
    </location>
</feature>
<evidence type="ECO:0000313" key="4">
    <source>
        <dbReference type="Proteomes" id="UP001255856"/>
    </source>
</evidence>
<accession>A0AAD9IKB6</accession>
<feature type="region of interest" description="Disordered" evidence="1">
    <location>
        <begin position="129"/>
        <end position="161"/>
    </location>
</feature>
<dbReference type="Proteomes" id="UP001255856">
    <property type="component" value="Unassembled WGS sequence"/>
</dbReference>
<dbReference type="SUPFAM" id="SSF82649">
    <property type="entry name" value="SufE/NifU"/>
    <property type="match status" value="1"/>
</dbReference>
<dbReference type="PANTHER" id="PTHR46230:SF3">
    <property type="entry name" value="SUFE-LIKE PROTEIN 1, CHLOROPLASTIC_MITOCHONDRIAL"/>
    <property type="match status" value="1"/>
</dbReference>
<name>A0AAD9IKB6_PROWI</name>
<dbReference type="AlphaFoldDB" id="A0AAD9IKB6"/>